<protein>
    <submittedName>
        <fullName evidence="1">Uncharacterized protein</fullName>
    </submittedName>
</protein>
<dbReference type="InterPro" id="IPR009072">
    <property type="entry name" value="Histone-fold"/>
</dbReference>
<reference evidence="1" key="2">
    <citation type="submission" date="2020-06" db="EMBL/GenBank/DDBJ databases">
        <authorList>
            <person name="Sheffer M."/>
        </authorList>
    </citation>
    <scope>NUCLEOTIDE SEQUENCE</scope>
</reference>
<gene>
    <name evidence="1" type="ORF">HNY73_016965</name>
</gene>
<evidence type="ECO:0000313" key="1">
    <source>
        <dbReference type="EMBL" id="KAF8774412.1"/>
    </source>
</evidence>
<dbReference type="SUPFAM" id="SSF47113">
    <property type="entry name" value="Histone-fold"/>
    <property type="match status" value="1"/>
</dbReference>
<dbReference type="AlphaFoldDB" id="A0A8T0EKC8"/>
<accession>A0A8T0EKC8</accession>
<dbReference type="Proteomes" id="UP000807504">
    <property type="component" value="Unassembled WGS sequence"/>
</dbReference>
<comment type="caution">
    <text evidence="1">The sequence shown here is derived from an EMBL/GenBank/DDBJ whole genome shotgun (WGS) entry which is preliminary data.</text>
</comment>
<reference evidence="1" key="1">
    <citation type="journal article" date="2020" name="bioRxiv">
        <title>Chromosome-level reference genome of the European wasp spider Argiope bruennichi: a resource for studies on range expansion and evolutionary adaptation.</title>
        <authorList>
            <person name="Sheffer M.M."/>
            <person name="Hoppe A."/>
            <person name="Krehenwinkel H."/>
            <person name="Uhl G."/>
            <person name="Kuss A.W."/>
            <person name="Jensen L."/>
            <person name="Jensen C."/>
            <person name="Gillespie R.G."/>
            <person name="Hoff K.J."/>
            <person name="Prost S."/>
        </authorList>
    </citation>
    <scope>NUCLEOTIDE SEQUENCE</scope>
</reference>
<proteinExistence type="predicted"/>
<keyword evidence="2" id="KW-1185">Reference proteome</keyword>
<dbReference type="GO" id="GO:0046982">
    <property type="term" value="F:protein heterodimerization activity"/>
    <property type="evidence" value="ECO:0007669"/>
    <property type="project" value="InterPro"/>
</dbReference>
<sequence>MQRPKTWQMIFCLDSFEGVSEMYEQICESCTQCRMPRALFDRGMKELVEDFQNDLDIDLNAIPAPDSPKEAMIFQVYMSAYDKAFVSGRKTVLDLNET</sequence>
<name>A0A8T0EKC8_ARGBR</name>
<dbReference type="EMBL" id="JABXBU010002227">
    <property type="protein sequence ID" value="KAF8774412.1"/>
    <property type="molecule type" value="Genomic_DNA"/>
</dbReference>
<evidence type="ECO:0000313" key="2">
    <source>
        <dbReference type="Proteomes" id="UP000807504"/>
    </source>
</evidence>
<organism evidence="1 2">
    <name type="scientific">Argiope bruennichi</name>
    <name type="common">Wasp spider</name>
    <name type="synonym">Aranea bruennichi</name>
    <dbReference type="NCBI Taxonomy" id="94029"/>
    <lineage>
        <taxon>Eukaryota</taxon>
        <taxon>Metazoa</taxon>
        <taxon>Ecdysozoa</taxon>
        <taxon>Arthropoda</taxon>
        <taxon>Chelicerata</taxon>
        <taxon>Arachnida</taxon>
        <taxon>Araneae</taxon>
        <taxon>Araneomorphae</taxon>
        <taxon>Entelegynae</taxon>
        <taxon>Araneoidea</taxon>
        <taxon>Araneidae</taxon>
        <taxon>Argiope</taxon>
    </lineage>
</organism>